<keyword evidence="2" id="KW-0472">Membrane</keyword>
<dbReference type="AlphaFoldDB" id="A0A1G4J551"/>
<sequence length="182" mass="21531">MTGLASPAVASRIISPVFVSRLSCLKAVGVATRRYKSYKSDIESLEELAKLKSLDDVDPELVRRLINERTDQLNTQNELDMLKQIQSQEKQQQQMALQKFVRPMWIFLLMSSFVYLGGHWIWWKLEYDEREIELDKEVQALRKELDEAIEQRNSMPDAVQNSTHLQQERSQKSRKWYLAWLW</sequence>
<gene>
    <name evidence="3" type="ORF">LADA_0D03774G</name>
</gene>
<dbReference type="GO" id="GO:1990524">
    <property type="term" value="C:INA complex"/>
    <property type="evidence" value="ECO:0007669"/>
    <property type="project" value="EnsemblFungi"/>
</dbReference>
<dbReference type="Proteomes" id="UP000190274">
    <property type="component" value="Chromosome D"/>
</dbReference>
<name>A0A1G4J551_9SACH</name>
<keyword evidence="2" id="KW-0812">Transmembrane</keyword>
<evidence type="ECO:0000313" key="3">
    <source>
        <dbReference type="EMBL" id="SCU84784.1"/>
    </source>
</evidence>
<accession>A0A1G4J551</accession>
<feature type="coiled-coil region" evidence="1">
    <location>
        <begin position="124"/>
        <end position="151"/>
    </location>
</feature>
<evidence type="ECO:0000313" key="4">
    <source>
        <dbReference type="Proteomes" id="UP000190274"/>
    </source>
</evidence>
<organism evidence="3 4">
    <name type="scientific">Lachancea dasiensis</name>
    <dbReference type="NCBI Taxonomy" id="1072105"/>
    <lineage>
        <taxon>Eukaryota</taxon>
        <taxon>Fungi</taxon>
        <taxon>Dikarya</taxon>
        <taxon>Ascomycota</taxon>
        <taxon>Saccharomycotina</taxon>
        <taxon>Saccharomycetes</taxon>
        <taxon>Saccharomycetales</taxon>
        <taxon>Saccharomycetaceae</taxon>
        <taxon>Lachancea</taxon>
    </lineage>
</organism>
<reference evidence="3 4" key="1">
    <citation type="submission" date="2016-03" db="EMBL/GenBank/DDBJ databases">
        <authorList>
            <person name="Devillers H."/>
        </authorList>
    </citation>
    <scope>NUCLEOTIDE SEQUENCE [LARGE SCALE GENOMIC DNA]</scope>
    <source>
        <strain evidence="3">CBS 10888</strain>
    </source>
</reference>
<proteinExistence type="predicted"/>
<keyword evidence="2" id="KW-1133">Transmembrane helix</keyword>
<dbReference type="OrthoDB" id="4082954at2759"/>
<evidence type="ECO:0000256" key="1">
    <source>
        <dbReference type="SAM" id="Coils"/>
    </source>
</evidence>
<keyword evidence="1" id="KW-0175">Coiled coil</keyword>
<feature type="transmembrane region" description="Helical" evidence="2">
    <location>
        <begin position="104"/>
        <end position="123"/>
    </location>
</feature>
<dbReference type="GO" id="GO:1990677">
    <property type="term" value="C:mitochondrial inner membrane assembly complex"/>
    <property type="evidence" value="ECO:0007669"/>
    <property type="project" value="EnsemblFungi"/>
</dbReference>
<evidence type="ECO:0000256" key="2">
    <source>
        <dbReference type="SAM" id="Phobius"/>
    </source>
</evidence>
<keyword evidence="4" id="KW-1185">Reference proteome</keyword>
<protein>
    <submittedName>
        <fullName evidence="3">LADA_0D03774g1_1</fullName>
    </submittedName>
</protein>
<dbReference type="EMBL" id="LT598454">
    <property type="protein sequence ID" value="SCU84784.1"/>
    <property type="molecule type" value="Genomic_DNA"/>
</dbReference>
<dbReference type="GO" id="GO:0033615">
    <property type="term" value="P:mitochondrial proton-transporting ATP synthase complex assembly"/>
    <property type="evidence" value="ECO:0007669"/>
    <property type="project" value="EnsemblFungi"/>
</dbReference>